<evidence type="ECO:0000256" key="6">
    <source>
        <dbReference type="ARBA" id="ARBA00024238"/>
    </source>
</evidence>
<dbReference type="PANTHER" id="PTHR10552:SF6">
    <property type="entry name" value="U2 SMALL NUCLEAR RIBONUCLEOPROTEIN A"/>
    <property type="match status" value="1"/>
</dbReference>
<dbReference type="Gene3D" id="3.80.10.10">
    <property type="entry name" value="Ribonuclease Inhibitor"/>
    <property type="match status" value="1"/>
</dbReference>
<evidence type="ECO:0000256" key="4">
    <source>
        <dbReference type="ARBA" id="ARBA00023242"/>
    </source>
</evidence>
<dbReference type="Pfam" id="PF14580">
    <property type="entry name" value="LRR_9"/>
    <property type="match status" value="1"/>
</dbReference>
<name>A0A9P4KJM8_9PLEO</name>
<sequence length="210" mass="23427">MGAARNNDAIDFTDNDISQLGGFPLFPRLHSLLLAQNRIVNIQANVSANIPGLAILVLTKNRISELADLDPLQGCKNLVHLSLLENPVTSKEHYRHWIIYRLPTVRFLDYQRVTRAERLKATSLFGTADEPTELATKIMGIKSKNFILPTHTNGESESVKERIWTDEEKRKIRAAIANAGKLEDLAKLEKAFAEGKIPAWVLEATEAMGS</sequence>
<evidence type="ECO:0000256" key="5">
    <source>
        <dbReference type="ARBA" id="ARBA00024196"/>
    </source>
</evidence>
<dbReference type="Proteomes" id="UP000800093">
    <property type="component" value="Unassembled WGS sequence"/>
</dbReference>
<comment type="subcellular location">
    <subcellularLocation>
        <location evidence="1">Nucleus</location>
    </subcellularLocation>
</comment>
<keyword evidence="3" id="KW-0677">Repeat</keyword>
<dbReference type="InterPro" id="IPR044640">
    <property type="entry name" value="RU2A"/>
</dbReference>
<protein>
    <recommendedName>
        <fullName evidence="6">U2 small nuclear ribonucleoprotein A'</fullName>
    </recommendedName>
</protein>
<dbReference type="AlphaFoldDB" id="A0A9P4KJM8"/>
<dbReference type="InterPro" id="IPR032675">
    <property type="entry name" value="LRR_dom_sf"/>
</dbReference>
<gene>
    <name evidence="7" type="ORF">CC78DRAFT_529789</name>
</gene>
<dbReference type="OrthoDB" id="433501at2759"/>
<reference evidence="8" key="1">
    <citation type="journal article" date="2020" name="Stud. Mycol.">
        <title>101 Dothideomycetes genomes: A test case for predicting lifestyles and emergence of pathogens.</title>
        <authorList>
            <person name="Haridas S."/>
            <person name="Albert R."/>
            <person name="Binder M."/>
            <person name="Bloem J."/>
            <person name="LaButti K."/>
            <person name="Salamov A."/>
            <person name="Andreopoulos B."/>
            <person name="Baker S."/>
            <person name="Barry K."/>
            <person name="Bills G."/>
            <person name="Bluhm B."/>
            <person name="Cannon C."/>
            <person name="Castanera R."/>
            <person name="Culley D."/>
            <person name="Daum C."/>
            <person name="Ezra D."/>
            <person name="Gonzalez J."/>
            <person name="Henrissat B."/>
            <person name="Kuo A."/>
            <person name="Liang C."/>
            <person name="Lipzen A."/>
            <person name="Lutzoni F."/>
            <person name="Magnuson J."/>
            <person name="Mondo S."/>
            <person name="Nolan M."/>
            <person name="Ohm R."/>
            <person name="Pangilinan J."/>
            <person name="Park H.-J."/>
            <person name="Ramirez L."/>
            <person name="Alfaro M."/>
            <person name="Sun H."/>
            <person name="Tritt A."/>
            <person name="Yoshinaga Y."/>
            <person name="Zwiers L.-H."/>
            <person name="Turgeon B."/>
            <person name="Goodwin S."/>
            <person name="Spatafora J."/>
            <person name="Crous P."/>
            <person name="Grigoriev I."/>
        </authorList>
    </citation>
    <scope>NUCLEOTIDE SEQUENCE [LARGE SCALE GENOMIC DNA]</scope>
    <source>
        <strain evidence="8">CBS 304.66</strain>
    </source>
</reference>
<dbReference type="InterPro" id="IPR001611">
    <property type="entry name" value="Leu-rich_rpt"/>
</dbReference>
<dbReference type="PROSITE" id="PS51450">
    <property type="entry name" value="LRR"/>
    <property type="match status" value="1"/>
</dbReference>
<evidence type="ECO:0000256" key="1">
    <source>
        <dbReference type="ARBA" id="ARBA00004123"/>
    </source>
</evidence>
<dbReference type="GO" id="GO:0005686">
    <property type="term" value="C:U2 snRNP"/>
    <property type="evidence" value="ECO:0007669"/>
    <property type="project" value="TreeGrafter"/>
</dbReference>
<evidence type="ECO:0000256" key="2">
    <source>
        <dbReference type="ARBA" id="ARBA00022614"/>
    </source>
</evidence>
<keyword evidence="4" id="KW-0539">Nucleus</keyword>
<keyword evidence="2" id="KW-0433">Leucine-rich repeat</keyword>
<keyword evidence="8" id="KW-1185">Reference proteome</keyword>
<dbReference type="GO" id="GO:0000398">
    <property type="term" value="P:mRNA splicing, via spliceosome"/>
    <property type="evidence" value="ECO:0007669"/>
    <property type="project" value="InterPro"/>
</dbReference>
<proteinExistence type="inferred from homology"/>
<dbReference type="SUPFAM" id="SSF52058">
    <property type="entry name" value="L domain-like"/>
    <property type="match status" value="1"/>
</dbReference>
<evidence type="ECO:0000313" key="8">
    <source>
        <dbReference type="Proteomes" id="UP000800093"/>
    </source>
</evidence>
<accession>A0A9P4KJM8</accession>
<evidence type="ECO:0000256" key="3">
    <source>
        <dbReference type="ARBA" id="ARBA00022737"/>
    </source>
</evidence>
<evidence type="ECO:0000313" key="7">
    <source>
        <dbReference type="EMBL" id="KAF2268810.1"/>
    </source>
</evidence>
<dbReference type="PANTHER" id="PTHR10552">
    <property type="entry name" value="U2 SMALL NUCLEAR RIBONUCLEOPROTEIN A"/>
    <property type="match status" value="1"/>
</dbReference>
<comment type="caution">
    <text evidence="7">The sequence shown here is derived from an EMBL/GenBank/DDBJ whole genome shotgun (WGS) entry which is preliminary data.</text>
</comment>
<organism evidence="7 8">
    <name type="scientific">Lojkania enalia</name>
    <dbReference type="NCBI Taxonomy" id="147567"/>
    <lineage>
        <taxon>Eukaryota</taxon>
        <taxon>Fungi</taxon>
        <taxon>Dikarya</taxon>
        <taxon>Ascomycota</taxon>
        <taxon>Pezizomycotina</taxon>
        <taxon>Dothideomycetes</taxon>
        <taxon>Pleosporomycetidae</taxon>
        <taxon>Pleosporales</taxon>
        <taxon>Pleosporales incertae sedis</taxon>
        <taxon>Lojkania</taxon>
    </lineage>
</organism>
<comment type="similarity">
    <text evidence="5">Belongs to the U2 small nuclear ribonucleoprotein A family.</text>
</comment>
<dbReference type="EMBL" id="ML986585">
    <property type="protein sequence ID" value="KAF2268810.1"/>
    <property type="molecule type" value="Genomic_DNA"/>
</dbReference>
<dbReference type="GO" id="GO:0030620">
    <property type="term" value="F:U2 snRNA binding"/>
    <property type="evidence" value="ECO:0007669"/>
    <property type="project" value="InterPro"/>
</dbReference>